<reference evidence="1" key="1">
    <citation type="submission" date="2016-10" db="EMBL/GenBank/DDBJ databases">
        <authorList>
            <person name="Benchimol M."/>
            <person name="Almeida L.G."/>
            <person name="Vasconcelos A.T."/>
            <person name="Perreira-Neves A."/>
            <person name="Rosa I.A."/>
            <person name="Tasca T."/>
            <person name="Bogo M.R."/>
            <person name="de Souza W."/>
        </authorList>
    </citation>
    <scope>NUCLEOTIDE SEQUENCE [LARGE SCALE GENOMIC DNA]</scope>
    <source>
        <strain evidence="1">K</strain>
    </source>
</reference>
<organism evidence="1 2">
    <name type="scientific">Tritrichomonas foetus</name>
    <dbReference type="NCBI Taxonomy" id="1144522"/>
    <lineage>
        <taxon>Eukaryota</taxon>
        <taxon>Metamonada</taxon>
        <taxon>Parabasalia</taxon>
        <taxon>Tritrichomonadida</taxon>
        <taxon>Tritrichomonadidae</taxon>
        <taxon>Tritrichomonas</taxon>
    </lineage>
</organism>
<proteinExistence type="predicted"/>
<gene>
    <name evidence="1" type="ORF">TRFO_36448</name>
</gene>
<dbReference type="InterPro" id="IPR016024">
    <property type="entry name" value="ARM-type_fold"/>
</dbReference>
<sequence length="980" mass="112880">MCMKKELAKNDVHRSKIWRNMIGYTLKNDDFLTLFNEVPQILFINRPLIFSNTQSSKFFDMSFPLPPKEDVANLIMIFRDYLSTDNTKIKNAQNAVSELSNQDIIKLILTCSAIVLSDDAIEDSAVFYALMTIRDKFTPSATVTENMIAQPWLQISEEIRNYVKQAIVRGLMFQKEQISNMAANAFAKLLNIEKMQMFSLIPHIYELTLSSKYPEPINAAAIDVLAQIAGPESLGGHTDIQEVQAILLSMFEHVGRLFTECTSRSIPFQYNTAVTISTFLDVAGVLFTNQEIAISLINVTIQLLESVPDAQTEAGTRISPDTLHYILLEILFKLTKVQYSNAAFDFTQIGEYVCSKIKFYAETSSPDTISEIKMNKISNLIQFWVLLATYEKKILHDNKYIGKYNDIIETKDRNKNIVRPKYLILRNFCAPAMERLIPSLLHFLSFISSTEQSSEDINYKQPHMFATCCLQCFFKINPQFVFICVRNLWMSVNPFEKEWPYMHALILMISIISRKPQHMDVEKFLIYDPIAKNNDGDILVFRDILLNAIESPIMRIVDTTVYTICIIIKHYGNVLTIPNTEEKLINWIDKNKTTSDPVIFTRLIYLICSLMPKTRSPRLFHLSYDIYNIAIHQQSVNSDNYIGANILLCNAIKEFPQCVNEIAEILKRFIDELTESTKFEDEYSFFKQQQILSVFNAIFSYKNHAFQDYVPIVTKLCFTILNKKNNLFEDALHTLGYVIKNIAVSSDKLMNDINHFVDIALTSQSPSIITITTLILAYLYENVVTNHLDGRNFLIEQIPNTLSLIINCLHNEQFTRDFYPVLLKALAMVMSACSYTLQQNVELVDKLVFEYDRFSQMPIELKNENDYEYANSFYESIFKGATSILKCLQSGDERMKNRKFRRLFITTVPAKYLLLEGHFNSPSLYAFCEYIIQYNKVFGCDGNIILNRLVNYKIIYHAICAKDIKVSVNAEKVLTVMHHA</sequence>
<dbReference type="GeneID" id="94845537"/>
<comment type="caution">
    <text evidence="1">The sequence shown here is derived from an EMBL/GenBank/DDBJ whole genome shotgun (WGS) entry which is preliminary data.</text>
</comment>
<dbReference type="VEuPathDB" id="TrichDB:TRFO_36448"/>
<dbReference type="EMBL" id="MLAK01001121">
    <property type="protein sequence ID" value="OHS97353.1"/>
    <property type="molecule type" value="Genomic_DNA"/>
</dbReference>
<dbReference type="AlphaFoldDB" id="A0A1J4JFA5"/>
<evidence type="ECO:0000313" key="1">
    <source>
        <dbReference type="EMBL" id="OHS97353.1"/>
    </source>
</evidence>
<protein>
    <submittedName>
        <fullName evidence="1">Uncharacterized protein</fullName>
    </submittedName>
</protein>
<keyword evidence="2" id="KW-1185">Reference proteome</keyword>
<dbReference type="OrthoDB" id="10263328at2759"/>
<name>A0A1J4JFA5_9EUKA</name>
<dbReference type="InterPro" id="IPR011989">
    <property type="entry name" value="ARM-like"/>
</dbReference>
<dbReference type="SUPFAM" id="SSF48371">
    <property type="entry name" value="ARM repeat"/>
    <property type="match status" value="1"/>
</dbReference>
<evidence type="ECO:0000313" key="2">
    <source>
        <dbReference type="Proteomes" id="UP000179807"/>
    </source>
</evidence>
<dbReference type="Proteomes" id="UP000179807">
    <property type="component" value="Unassembled WGS sequence"/>
</dbReference>
<dbReference type="RefSeq" id="XP_068350490.1">
    <property type="nucleotide sequence ID" value="XM_068510833.1"/>
</dbReference>
<accession>A0A1J4JFA5</accession>
<dbReference type="Gene3D" id="1.25.10.10">
    <property type="entry name" value="Leucine-rich Repeat Variant"/>
    <property type="match status" value="1"/>
</dbReference>